<name>A0A0R3S5K6_9BILA</name>
<dbReference type="AlphaFoldDB" id="A0A0R3S5K6"/>
<accession>A0A0R3S5K6</accession>
<reference evidence="3" key="1">
    <citation type="submission" date="2017-02" db="UniProtKB">
        <authorList>
            <consortium name="WormBaseParasite"/>
        </authorList>
    </citation>
    <scope>IDENTIFICATION</scope>
</reference>
<evidence type="ECO:0000313" key="3">
    <source>
        <dbReference type="WBParaSite" id="EEL_0001007501-mRNA-1"/>
    </source>
</evidence>
<proteinExistence type="predicted"/>
<keyword evidence="2" id="KW-1185">Reference proteome</keyword>
<feature type="region of interest" description="Disordered" evidence="1">
    <location>
        <begin position="1"/>
        <end position="26"/>
    </location>
</feature>
<evidence type="ECO:0000256" key="1">
    <source>
        <dbReference type="SAM" id="MobiDB-lite"/>
    </source>
</evidence>
<dbReference type="Proteomes" id="UP000050640">
    <property type="component" value="Unplaced"/>
</dbReference>
<protein>
    <submittedName>
        <fullName evidence="3">IBB domain-containing protein</fullName>
    </submittedName>
</protein>
<organism evidence="2 3">
    <name type="scientific">Elaeophora elaphi</name>
    <dbReference type="NCBI Taxonomy" id="1147741"/>
    <lineage>
        <taxon>Eukaryota</taxon>
        <taxon>Metazoa</taxon>
        <taxon>Ecdysozoa</taxon>
        <taxon>Nematoda</taxon>
        <taxon>Chromadorea</taxon>
        <taxon>Rhabditida</taxon>
        <taxon>Spirurina</taxon>
        <taxon>Spiruromorpha</taxon>
        <taxon>Filarioidea</taxon>
        <taxon>Onchocercidae</taxon>
        <taxon>Elaeophora</taxon>
    </lineage>
</organism>
<evidence type="ECO:0000313" key="2">
    <source>
        <dbReference type="Proteomes" id="UP000050640"/>
    </source>
</evidence>
<sequence>MEAGERKEYLSFERRQAGKDSEESEQFRKRKIKEVERQSWNFRAALQIKIHEMDDDDNDD</sequence>
<dbReference type="WBParaSite" id="EEL_0001007501-mRNA-1">
    <property type="protein sequence ID" value="EEL_0001007501-mRNA-1"/>
    <property type="gene ID" value="EEL_0001007501"/>
</dbReference>